<dbReference type="Pfam" id="PF00668">
    <property type="entry name" value="Condensation"/>
    <property type="match status" value="1"/>
</dbReference>
<dbReference type="Pfam" id="PF00501">
    <property type="entry name" value="AMP-binding"/>
    <property type="match status" value="1"/>
</dbReference>
<dbReference type="RefSeq" id="WP_151565926.1">
    <property type="nucleotide sequence ID" value="NZ_WBMT01000018.1"/>
</dbReference>
<keyword evidence="7" id="KW-1185">Reference proteome</keyword>
<dbReference type="Gene3D" id="3.40.50.980">
    <property type="match status" value="2"/>
</dbReference>
<dbReference type="InterPro" id="IPR023213">
    <property type="entry name" value="CAT-like_dom_sf"/>
</dbReference>
<feature type="domain" description="Carrier" evidence="5">
    <location>
        <begin position="981"/>
        <end position="1056"/>
    </location>
</feature>
<dbReference type="EMBL" id="WBMT01000018">
    <property type="protein sequence ID" value="KAB2343702.1"/>
    <property type="molecule type" value="Genomic_DNA"/>
</dbReference>
<dbReference type="Gene3D" id="3.30.559.10">
    <property type="entry name" value="Chloramphenicol acetyltransferase-like domain"/>
    <property type="match status" value="1"/>
</dbReference>
<evidence type="ECO:0000256" key="1">
    <source>
        <dbReference type="ARBA" id="ARBA00001957"/>
    </source>
</evidence>
<dbReference type="InterPro" id="IPR020802">
    <property type="entry name" value="TesA-like"/>
</dbReference>
<dbReference type="Proteomes" id="UP000468735">
    <property type="component" value="Unassembled WGS sequence"/>
</dbReference>
<dbReference type="GO" id="GO:0008610">
    <property type="term" value="P:lipid biosynthetic process"/>
    <property type="evidence" value="ECO:0007669"/>
    <property type="project" value="UniProtKB-ARBA"/>
</dbReference>
<gene>
    <name evidence="6" type="ORF">F8566_33805</name>
</gene>
<dbReference type="PROSITE" id="PS00455">
    <property type="entry name" value="AMP_BINDING"/>
    <property type="match status" value="1"/>
</dbReference>
<dbReference type="GO" id="GO:0003824">
    <property type="term" value="F:catalytic activity"/>
    <property type="evidence" value="ECO:0007669"/>
    <property type="project" value="InterPro"/>
</dbReference>
<keyword evidence="2" id="KW-0596">Phosphopantetheine</keyword>
<dbReference type="FunFam" id="3.30.300.30:FF:000010">
    <property type="entry name" value="Enterobactin synthetase component F"/>
    <property type="match status" value="1"/>
</dbReference>
<dbReference type="InterPro" id="IPR006162">
    <property type="entry name" value="Ppantetheine_attach_site"/>
</dbReference>
<dbReference type="InterPro" id="IPR010071">
    <property type="entry name" value="AA_adenyl_dom"/>
</dbReference>
<dbReference type="FunFam" id="2.30.38.10:FF:000001">
    <property type="entry name" value="Non-ribosomal peptide synthetase PvdI"/>
    <property type="match status" value="1"/>
</dbReference>
<comment type="caution">
    <text evidence="6">The sequence shown here is derived from an EMBL/GenBank/DDBJ whole genome shotgun (WGS) entry which is preliminary data.</text>
</comment>
<evidence type="ECO:0000256" key="4">
    <source>
        <dbReference type="SAM" id="MobiDB-lite"/>
    </source>
</evidence>
<dbReference type="SUPFAM" id="SSF52777">
    <property type="entry name" value="CoA-dependent acyltransferases"/>
    <property type="match status" value="2"/>
</dbReference>
<dbReference type="GO" id="GO:0043041">
    <property type="term" value="P:amino acid activation for nonribosomal peptide biosynthetic process"/>
    <property type="evidence" value="ECO:0007669"/>
    <property type="project" value="TreeGrafter"/>
</dbReference>
<dbReference type="GO" id="GO:0044550">
    <property type="term" value="P:secondary metabolite biosynthetic process"/>
    <property type="evidence" value="ECO:0007669"/>
    <property type="project" value="TreeGrafter"/>
</dbReference>
<proteinExistence type="predicted"/>
<dbReference type="InterPro" id="IPR001031">
    <property type="entry name" value="Thioesterase"/>
</dbReference>
<dbReference type="SMART" id="SM00824">
    <property type="entry name" value="PKS_TE"/>
    <property type="match status" value="1"/>
</dbReference>
<evidence type="ECO:0000313" key="7">
    <source>
        <dbReference type="Proteomes" id="UP000468735"/>
    </source>
</evidence>
<evidence type="ECO:0000259" key="5">
    <source>
        <dbReference type="PROSITE" id="PS50075"/>
    </source>
</evidence>
<dbReference type="GO" id="GO:0031177">
    <property type="term" value="F:phosphopantetheine binding"/>
    <property type="evidence" value="ECO:0007669"/>
    <property type="project" value="InterPro"/>
</dbReference>
<evidence type="ECO:0000256" key="2">
    <source>
        <dbReference type="ARBA" id="ARBA00022450"/>
    </source>
</evidence>
<dbReference type="SUPFAM" id="SSF47336">
    <property type="entry name" value="ACP-like"/>
    <property type="match status" value="1"/>
</dbReference>
<name>A0A6H9YL25_9ACTN</name>
<dbReference type="GO" id="GO:0005829">
    <property type="term" value="C:cytosol"/>
    <property type="evidence" value="ECO:0007669"/>
    <property type="project" value="TreeGrafter"/>
</dbReference>
<dbReference type="Gene3D" id="3.30.559.30">
    <property type="entry name" value="Nonribosomal peptide synthetase, condensation domain"/>
    <property type="match status" value="1"/>
</dbReference>
<organism evidence="6 7">
    <name type="scientific">Actinomadura rudentiformis</name>
    <dbReference type="NCBI Taxonomy" id="359158"/>
    <lineage>
        <taxon>Bacteria</taxon>
        <taxon>Bacillati</taxon>
        <taxon>Actinomycetota</taxon>
        <taxon>Actinomycetes</taxon>
        <taxon>Streptosporangiales</taxon>
        <taxon>Thermomonosporaceae</taxon>
        <taxon>Actinomadura</taxon>
    </lineage>
</organism>
<dbReference type="InterPro" id="IPR001242">
    <property type="entry name" value="Condensation_dom"/>
</dbReference>
<dbReference type="Gene3D" id="3.40.50.1820">
    <property type="entry name" value="alpha/beta hydrolase"/>
    <property type="match status" value="1"/>
</dbReference>
<evidence type="ECO:0000256" key="3">
    <source>
        <dbReference type="ARBA" id="ARBA00022553"/>
    </source>
</evidence>
<dbReference type="SUPFAM" id="SSF56801">
    <property type="entry name" value="Acetyl-CoA synthetase-like"/>
    <property type="match status" value="1"/>
</dbReference>
<dbReference type="InterPro" id="IPR020806">
    <property type="entry name" value="PKS_PP-bd"/>
</dbReference>
<reference evidence="6 7" key="1">
    <citation type="submission" date="2019-09" db="EMBL/GenBank/DDBJ databases">
        <title>Actinomadura physcomitrii sp. nov., a novel actinomycete isolated from moss [Physcomitrium sphaericum (Ludw) Fuernr].</title>
        <authorList>
            <person name="Zhuang X."/>
            <person name="Liu C."/>
        </authorList>
    </citation>
    <scope>NUCLEOTIDE SEQUENCE [LARGE SCALE GENOMIC DNA]</scope>
    <source>
        <strain evidence="6 7">HMC1</strain>
    </source>
</reference>
<evidence type="ECO:0000313" key="6">
    <source>
        <dbReference type="EMBL" id="KAB2343702.1"/>
    </source>
</evidence>
<dbReference type="SMART" id="SM00823">
    <property type="entry name" value="PKS_PP"/>
    <property type="match status" value="1"/>
</dbReference>
<keyword evidence="3" id="KW-0597">Phosphoprotein</keyword>
<dbReference type="SUPFAM" id="SSF53474">
    <property type="entry name" value="alpha/beta-Hydrolases"/>
    <property type="match status" value="1"/>
</dbReference>
<dbReference type="Pfam" id="PF13193">
    <property type="entry name" value="AMP-binding_C"/>
    <property type="match status" value="1"/>
</dbReference>
<comment type="cofactor">
    <cofactor evidence="1">
        <name>pantetheine 4'-phosphate</name>
        <dbReference type="ChEBI" id="CHEBI:47942"/>
    </cofactor>
</comment>
<dbReference type="InterPro" id="IPR000873">
    <property type="entry name" value="AMP-dep_synth/lig_dom"/>
</dbReference>
<dbReference type="InterPro" id="IPR045851">
    <property type="entry name" value="AMP-bd_C_sf"/>
</dbReference>
<dbReference type="Gene3D" id="3.30.300.30">
    <property type="match status" value="1"/>
</dbReference>
<dbReference type="PANTHER" id="PTHR45527">
    <property type="entry name" value="NONRIBOSOMAL PEPTIDE SYNTHETASE"/>
    <property type="match status" value="1"/>
</dbReference>
<sequence length="1320" mass="141532">MIPLSFAQRRLWYLNKLEGPSATYNIPGALRLRGPLDRQALAAALNDVVRRHEPLRTVFPDVKGEPYQQVLEVERARLELEIVEPDPDDLPAAVHEAASHVFDLAAPRPPLRATLFVVGPDEHVLMITMHHVAGDGWSTAPLLRDLGLAYQARCEGREPDWEPLPVRYLDYTLWQSELLGEADDPRSVLAGQLAFWAKELEDAPECLPLPTDRPRPAFAGNSGDTVSLRVDAALHARLADLAQANGATVFMLLHAALAVLLSRWGAGKDIPVGSPLAGRTDKALHDLVGLFINTVVMRTDLSGDPTFIELLARVRETALTVMDNQDAPFEMVVEHLNPERSPARNPLFQVMLNVLVMPPPTDLLPGLSAEMEPVRTPTAKVDLLFTLTLHSGLDGGPAGMGVDVTYALDLFDRETAEALVGGLVRILEAAVAAPDVAVSRMETLTAEERRTLLELGQGAPAAAGPDLIPELFAARAAAVEPGLTAVVCGDAEMSFGELARRVNRLARWLIAAGAGPGDPVVVALPRSADSMAAMLGVLAAGAMYVPVDLSYPADRVRFMLADVAPRAVITTAGLAAEAAGPGVPVLPLGSASAEAELAGLADGPVDPAERRRTLSPSDPAHLTYTSGSTGRPKGVVATHEGLANLYASLRGEVIEPAEREAGRRLRAGLVTALSFDAVWVMVVWLLAGHELHVLDDDVRRDPRALVGYVREHGVDVLEVTPSYAEQLITEGLLEQGGPAVLILGAEAAGAGLWERVGQAEGVAGWNFYGLTEGTVDSVAARVSGDRPVIGRPLPGTRVYVLDEWLRPVPAGVPGALYLAGAQVSRGYWGRPGLTAERFVADTFGAPGERMYRTGDLARWTHDGVLEYLGRADDQVKIRGFRIEPREIATVLAESPLVAQAAVVAREERLVAYLVPADGSADAGSGTGTGEVRRHAMARLPEYMVPSAFVTLDALPLTPHGKLDRRALPDPDYSAPGSGDHAARTAREEALCCLFAEVLDLDAVGVDDNFFALGGHSLLATRLVSRIRAALGTDLSVRLFLQAPTVAGVIESLAADPAAQARIDPVVPIRTSGEQPPLFCVHPVSGVAWCYSGLQRHLPADLPIYGLQLEMSGESARPRDLEELTSSYAARIREIQPAGPYRLLGWSLGGTIAHAVAGRLQREGERVEFLALLDSYPTNPWLLDMDPAAMRGEVEVAILMTMAQDLGLDVETMDDPRSRQRMRQAVARGFGLREEILAELPHAAGNLIRIAQGDEHEVFHGDLVFLKASGTPLGDTDATQLWRPYVNGTIDHRVIGCEHFEMMKPGPVAEIGALLTARMVA</sequence>
<dbReference type="InterPro" id="IPR029058">
    <property type="entry name" value="AB_hydrolase_fold"/>
</dbReference>
<protein>
    <submittedName>
        <fullName evidence="6">Amino acid adenylation domain-containing protein</fullName>
    </submittedName>
</protein>
<dbReference type="Pfam" id="PF00975">
    <property type="entry name" value="Thioesterase"/>
    <property type="match status" value="1"/>
</dbReference>
<dbReference type="InterPro" id="IPR025110">
    <property type="entry name" value="AMP-bd_C"/>
</dbReference>
<dbReference type="Pfam" id="PF00550">
    <property type="entry name" value="PP-binding"/>
    <property type="match status" value="1"/>
</dbReference>
<feature type="region of interest" description="Disordered" evidence="4">
    <location>
        <begin position="602"/>
        <end position="633"/>
    </location>
</feature>
<dbReference type="PROSITE" id="PS50075">
    <property type="entry name" value="CARRIER"/>
    <property type="match status" value="1"/>
</dbReference>
<dbReference type="InterPro" id="IPR009081">
    <property type="entry name" value="PP-bd_ACP"/>
</dbReference>
<dbReference type="FunFam" id="1.10.1200.10:FF:000016">
    <property type="entry name" value="Non-ribosomal peptide synthase"/>
    <property type="match status" value="1"/>
</dbReference>
<dbReference type="NCBIfam" id="TIGR01733">
    <property type="entry name" value="AA-adenyl-dom"/>
    <property type="match status" value="1"/>
</dbReference>
<dbReference type="PANTHER" id="PTHR45527:SF1">
    <property type="entry name" value="FATTY ACID SYNTHASE"/>
    <property type="match status" value="1"/>
</dbReference>
<accession>A0A6H9YL25</accession>
<dbReference type="OrthoDB" id="2472181at2"/>
<dbReference type="InterPro" id="IPR020845">
    <property type="entry name" value="AMP-binding_CS"/>
</dbReference>
<dbReference type="GO" id="GO:0072330">
    <property type="term" value="P:monocarboxylic acid biosynthetic process"/>
    <property type="evidence" value="ECO:0007669"/>
    <property type="project" value="UniProtKB-ARBA"/>
</dbReference>
<dbReference type="PROSITE" id="PS00012">
    <property type="entry name" value="PHOSPHOPANTETHEINE"/>
    <property type="match status" value="1"/>
</dbReference>
<dbReference type="CDD" id="cd05930">
    <property type="entry name" value="A_NRPS"/>
    <property type="match status" value="1"/>
</dbReference>
<dbReference type="Gene3D" id="2.30.38.10">
    <property type="entry name" value="Luciferase, Domain 3"/>
    <property type="match status" value="1"/>
</dbReference>
<dbReference type="CDD" id="cd19540">
    <property type="entry name" value="LCL_NRPS-like"/>
    <property type="match status" value="1"/>
</dbReference>
<dbReference type="InterPro" id="IPR036736">
    <property type="entry name" value="ACP-like_sf"/>
</dbReference>